<dbReference type="Pfam" id="PF00884">
    <property type="entry name" value="Sulfatase"/>
    <property type="match status" value="1"/>
</dbReference>
<proteinExistence type="predicted"/>
<feature type="domain" description="Sulfatase N-terminal" evidence="3">
    <location>
        <begin position="8"/>
        <end position="399"/>
    </location>
</feature>
<gene>
    <name evidence="4" type="ORF">GNE07_09540</name>
</gene>
<dbReference type="Gene3D" id="3.40.720.10">
    <property type="entry name" value="Alkaline Phosphatase, subunit A"/>
    <property type="match status" value="1"/>
</dbReference>
<dbReference type="SUPFAM" id="SSF53649">
    <property type="entry name" value="Alkaline phosphatase-like"/>
    <property type="match status" value="1"/>
</dbReference>
<dbReference type="PANTHER" id="PTHR45953">
    <property type="entry name" value="IDURONATE 2-SULFATASE"/>
    <property type="match status" value="1"/>
</dbReference>
<keyword evidence="2 4" id="KW-0378">Hydrolase</keyword>
<sequence>MENCMKKKNIVFICTDQHRTDTLSAYCRDTVCRTPNLDALAAESVVFDHAYASNPVCSPARCSMQTGLYPSKTGMETNLYQTGTRTHELQDTDYLLSRRLLRAGYTAAYTGKWHLGFGRDKEASAEGQILLDRLKHGSMEGAAYMGYGTLPTDVGYLGDDFPGHGNGGWAYPQYQEYLRDHGLTLEIINQGPDRRPGDHSFMGEVVSPVETTIEYYVTERAIRLTEEMAGLGKPFFMNLNFWGPHEPFFAPSAWLDVYRHMELPQWPSFEEPAENMPRIYEMLRRPEKNWTFFQETLRHYYACVSHIDSQIGRYLTWLKDNGLYDDTVILFSADHGDNQGCHGKLENKSYGMYDDTARIPLMIKPAADGAEIGEGLKGYHQKALVGTCDIYATILGQAGFVPEDDHGFGDGRDLSGFITNPEQAWSDEIVTEGMGALDIVATQRMYRKGRYKYIFTAGDMDQLFDLEADPFEMNNLARKAEWAPLLLEMKNNFADWMKRHRDPAEAGFCKMNRIGKWAVEQEEEYGM</sequence>
<evidence type="ECO:0000256" key="1">
    <source>
        <dbReference type="ARBA" id="ARBA00022723"/>
    </source>
</evidence>
<keyword evidence="1" id="KW-0479">Metal-binding</keyword>
<evidence type="ECO:0000256" key="2">
    <source>
        <dbReference type="ARBA" id="ARBA00022801"/>
    </source>
</evidence>
<accession>A0AAW9WIW7</accession>
<comment type="caution">
    <text evidence="4">The sequence shown here is derived from an EMBL/GenBank/DDBJ whole genome shotgun (WGS) entry which is preliminary data.</text>
</comment>
<reference evidence="4 5" key="1">
    <citation type="submission" date="2019-09" db="EMBL/GenBank/DDBJ databases">
        <title>Draft genome sequencing of Hungatella hathewayi 123Y-2.</title>
        <authorList>
            <person name="Lv Q."/>
            <person name="Li S."/>
        </authorList>
    </citation>
    <scope>NUCLEOTIDE SEQUENCE [LARGE SCALE GENOMIC DNA]</scope>
    <source>
        <strain evidence="4 5">123Y-2</strain>
    </source>
</reference>
<dbReference type="GO" id="GO:0046872">
    <property type="term" value="F:metal ion binding"/>
    <property type="evidence" value="ECO:0007669"/>
    <property type="project" value="UniProtKB-KW"/>
</dbReference>
<dbReference type="GO" id="GO:0005737">
    <property type="term" value="C:cytoplasm"/>
    <property type="evidence" value="ECO:0007669"/>
    <property type="project" value="TreeGrafter"/>
</dbReference>
<dbReference type="InterPro" id="IPR017850">
    <property type="entry name" value="Alkaline_phosphatase_core_sf"/>
</dbReference>
<evidence type="ECO:0000259" key="3">
    <source>
        <dbReference type="Pfam" id="PF00884"/>
    </source>
</evidence>
<dbReference type="Proteomes" id="UP000434223">
    <property type="component" value="Unassembled WGS sequence"/>
</dbReference>
<organism evidence="4 5">
    <name type="scientific">Hungatella hathewayi</name>
    <dbReference type="NCBI Taxonomy" id="154046"/>
    <lineage>
        <taxon>Bacteria</taxon>
        <taxon>Bacillati</taxon>
        <taxon>Bacillota</taxon>
        <taxon>Clostridia</taxon>
        <taxon>Lachnospirales</taxon>
        <taxon>Lachnospiraceae</taxon>
        <taxon>Hungatella</taxon>
    </lineage>
</organism>
<name>A0AAW9WIW7_9FIRM</name>
<dbReference type="PANTHER" id="PTHR45953:SF1">
    <property type="entry name" value="IDURONATE 2-SULFATASE"/>
    <property type="match status" value="1"/>
</dbReference>
<dbReference type="InterPro" id="IPR000917">
    <property type="entry name" value="Sulfatase_N"/>
</dbReference>
<evidence type="ECO:0000313" key="5">
    <source>
        <dbReference type="Proteomes" id="UP000434223"/>
    </source>
</evidence>
<dbReference type="GO" id="GO:0008484">
    <property type="term" value="F:sulfuric ester hydrolase activity"/>
    <property type="evidence" value="ECO:0007669"/>
    <property type="project" value="TreeGrafter"/>
</dbReference>
<evidence type="ECO:0000313" key="4">
    <source>
        <dbReference type="EMBL" id="MUB63302.1"/>
    </source>
</evidence>
<dbReference type="EMBL" id="WNME01000005">
    <property type="protein sequence ID" value="MUB63302.1"/>
    <property type="molecule type" value="Genomic_DNA"/>
</dbReference>
<protein>
    <submittedName>
        <fullName evidence="4">Sulfatase-like hydrolase/transferase</fullName>
    </submittedName>
</protein>
<dbReference type="AlphaFoldDB" id="A0AAW9WIW7"/>